<dbReference type="SUPFAM" id="SSF143120">
    <property type="entry name" value="YefM-like"/>
    <property type="match status" value="1"/>
</dbReference>
<dbReference type="Proteomes" id="UP001050975">
    <property type="component" value="Unassembled WGS sequence"/>
</dbReference>
<dbReference type="InterPro" id="IPR051416">
    <property type="entry name" value="phD-YefM_TA_antitoxins"/>
</dbReference>
<dbReference type="Gene3D" id="3.40.1620.10">
    <property type="entry name" value="YefM-like domain"/>
    <property type="match status" value="1"/>
</dbReference>
<protein>
    <recommendedName>
        <fullName evidence="2">DUF2281 domain-containing protein</fullName>
    </recommendedName>
</protein>
<sequence>MTQIDISEALMHMPQLIDEASRGEEVIITKDNQPIVKLVPMLSPERGRSSLFGIDKGLIAISDDFDEPLEDFKDYM</sequence>
<accession>A0AAV3XCC4</accession>
<dbReference type="RefSeq" id="WP_226581264.1">
    <property type="nucleotide sequence ID" value="NZ_BLAY01000042.1"/>
</dbReference>
<gene>
    <name evidence="3" type="ORF">MiSe_30470</name>
</gene>
<feature type="domain" description="DUF2281" evidence="2">
    <location>
        <begin position="50"/>
        <end position="75"/>
    </location>
</feature>
<reference evidence="3" key="1">
    <citation type="submission" date="2019-10" db="EMBL/GenBank/DDBJ databases">
        <title>Draft genome sequece of Microseira wollei NIES-4236.</title>
        <authorList>
            <person name="Yamaguchi H."/>
            <person name="Suzuki S."/>
            <person name="Kawachi M."/>
        </authorList>
    </citation>
    <scope>NUCLEOTIDE SEQUENCE</scope>
    <source>
        <strain evidence="3">NIES-4236</strain>
    </source>
</reference>
<evidence type="ECO:0000259" key="2">
    <source>
        <dbReference type="Pfam" id="PF10047"/>
    </source>
</evidence>
<proteinExistence type="inferred from homology"/>
<organism evidence="3 4">
    <name type="scientific">Microseira wollei NIES-4236</name>
    <dbReference type="NCBI Taxonomy" id="2530354"/>
    <lineage>
        <taxon>Bacteria</taxon>
        <taxon>Bacillati</taxon>
        <taxon>Cyanobacteriota</taxon>
        <taxon>Cyanophyceae</taxon>
        <taxon>Oscillatoriophycideae</taxon>
        <taxon>Aerosakkonematales</taxon>
        <taxon>Aerosakkonemataceae</taxon>
        <taxon>Microseira</taxon>
    </lineage>
</organism>
<name>A0AAV3XCC4_9CYAN</name>
<dbReference type="InterPro" id="IPR018739">
    <property type="entry name" value="DUF2281"/>
</dbReference>
<dbReference type="Pfam" id="PF10047">
    <property type="entry name" value="DUF2281"/>
    <property type="match status" value="1"/>
</dbReference>
<comment type="similarity">
    <text evidence="1">Belongs to the phD/YefM antitoxin family.</text>
</comment>
<dbReference type="AlphaFoldDB" id="A0AAV3XCC4"/>
<keyword evidence="4" id="KW-1185">Reference proteome</keyword>
<dbReference type="InterPro" id="IPR036165">
    <property type="entry name" value="YefM-like_sf"/>
</dbReference>
<comment type="caution">
    <text evidence="3">The sequence shown here is derived from an EMBL/GenBank/DDBJ whole genome shotgun (WGS) entry which is preliminary data.</text>
</comment>
<evidence type="ECO:0000256" key="1">
    <source>
        <dbReference type="ARBA" id="ARBA00009981"/>
    </source>
</evidence>
<dbReference type="PANTHER" id="PTHR35377">
    <property type="entry name" value="ANTITOXIN VAPB49-RELATED-RELATED"/>
    <property type="match status" value="1"/>
</dbReference>
<evidence type="ECO:0000313" key="4">
    <source>
        <dbReference type="Proteomes" id="UP001050975"/>
    </source>
</evidence>
<dbReference type="EMBL" id="BLAY01000042">
    <property type="protein sequence ID" value="GET38291.1"/>
    <property type="molecule type" value="Genomic_DNA"/>
</dbReference>
<evidence type="ECO:0000313" key="3">
    <source>
        <dbReference type="EMBL" id="GET38291.1"/>
    </source>
</evidence>
<dbReference type="NCBIfam" id="TIGR01552">
    <property type="entry name" value="phd_fam"/>
    <property type="match status" value="1"/>
</dbReference>